<comment type="caution">
    <text evidence="1">The sequence shown here is derived from an EMBL/GenBank/DDBJ whole genome shotgun (WGS) entry which is preliminary data.</text>
</comment>
<evidence type="ECO:0000313" key="2">
    <source>
        <dbReference type="Proteomes" id="UP000269271"/>
    </source>
</evidence>
<gene>
    <name evidence="1" type="ORF">DF037_20390</name>
</gene>
<evidence type="ECO:0000313" key="1">
    <source>
        <dbReference type="EMBL" id="RQT26051.1"/>
    </source>
</evidence>
<dbReference type="Pfam" id="PF04883">
    <property type="entry name" value="HK97-gp10_like"/>
    <property type="match status" value="1"/>
</dbReference>
<dbReference type="EMBL" id="QTQX01000013">
    <property type="protein sequence ID" value="RQT26051.1"/>
    <property type="molecule type" value="Genomic_DNA"/>
</dbReference>
<proteinExistence type="predicted"/>
<reference evidence="1 2" key="1">
    <citation type="submission" date="2018-08" db="EMBL/GenBank/DDBJ databases">
        <title>Comparative analysis of Burkholderia isolates from Puerto Rico.</title>
        <authorList>
            <person name="Hall C."/>
            <person name="Sahl J."/>
            <person name="Wagner D."/>
        </authorList>
    </citation>
    <scope>NUCLEOTIDE SEQUENCE [LARGE SCALE GENOMIC DNA]</scope>
    <source>
        <strain evidence="1 2">Bp9001</strain>
    </source>
</reference>
<name>A0A3N8QRQ4_9BURK</name>
<dbReference type="AlphaFoldDB" id="A0A3N8QRQ4"/>
<organism evidence="1 2">
    <name type="scientific">Burkholderia contaminans</name>
    <dbReference type="NCBI Taxonomy" id="488447"/>
    <lineage>
        <taxon>Bacteria</taxon>
        <taxon>Pseudomonadati</taxon>
        <taxon>Pseudomonadota</taxon>
        <taxon>Betaproteobacteria</taxon>
        <taxon>Burkholderiales</taxon>
        <taxon>Burkholderiaceae</taxon>
        <taxon>Burkholderia</taxon>
        <taxon>Burkholderia cepacia complex</taxon>
    </lineage>
</organism>
<dbReference type="Proteomes" id="UP000269271">
    <property type="component" value="Unassembled WGS sequence"/>
</dbReference>
<sequence length="153" mass="16351">MGLVKSNFSTELLAAQLAQLGERSSRKILTVMRDEAQTIARLAKENAPHKDGDLEEAIHVVEDRGGMNNRTQVTIEVDPAAVDAHGRRVAEYAAIMHEGLAPYGTGAFKLDDGSIAKDAGSGKVGGKFLERAVRSRLGPMGKKVKAIIAEEGQ</sequence>
<dbReference type="RefSeq" id="WP_124618518.1">
    <property type="nucleotide sequence ID" value="NZ_QTQX01000013.1"/>
</dbReference>
<dbReference type="InterPro" id="IPR010064">
    <property type="entry name" value="HK97-gp10_tail"/>
</dbReference>
<protein>
    <submittedName>
        <fullName evidence="1">HK97 gp10 family phage protein</fullName>
    </submittedName>
</protein>
<accession>A0A3N8QRQ4</accession>